<gene>
    <name evidence="1" type="ORF">EV644_10924</name>
</gene>
<name>A0ABY2BH03_9ACTN</name>
<comment type="caution">
    <text evidence="1">The sequence shown here is derived from an EMBL/GenBank/DDBJ whole genome shotgun (WGS) entry which is preliminary data.</text>
</comment>
<keyword evidence="2" id="KW-1185">Reference proteome</keyword>
<protein>
    <recommendedName>
        <fullName evidence="3">FhuF-like iron-sulfur protein</fullName>
    </recommendedName>
</protein>
<evidence type="ECO:0000313" key="1">
    <source>
        <dbReference type="EMBL" id="TCO20005.1"/>
    </source>
</evidence>
<evidence type="ECO:0000313" key="2">
    <source>
        <dbReference type="Proteomes" id="UP000295818"/>
    </source>
</evidence>
<accession>A0ABY2BH03</accession>
<dbReference type="Proteomes" id="UP000295818">
    <property type="component" value="Unassembled WGS sequence"/>
</dbReference>
<proteinExistence type="predicted"/>
<dbReference type="RefSeq" id="WP_132191071.1">
    <property type="nucleotide sequence ID" value="NZ_SLWM01000009.1"/>
</dbReference>
<sequence length="239" mass="25764">MTYTAGRLADMLDGQVSWLSVRTASALPGPEWISCAELLADQQNGGDPTYGWRKALEDDYGREYDIEAPVQVAAMFVLMWYVSVPSMVAGLSTALAGVSPDVSPASLAFRRHPTAHYPTDVALLSPDVVPLAKAVEQVESHTRAFTDSYRPGVKLSSRQRLGAVEDELRGAMRLPEEALQAAAAAEAFHIRLDQQIRTSCCFVYALPNVNPCAGCPRVRSTQSAKAVGGEPVPVTSSER</sequence>
<organism evidence="1 2">
    <name type="scientific">Kribbella orskensis</name>
    <dbReference type="NCBI Taxonomy" id="2512216"/>
    <lineage>
        <taxon>Bacteria</taxon>
        <taxon>Bacillati</taxon>
        <taxon>Actinomycetota</taxon>
        <taxon>Actinomycetes</taxon>
        <taxon>Propionibacteriales</taxon>
        <taxon>Kribbellaceae</taxon>
        <taxon>Kribbella</taxon>
    </lineage>
</organism>
<evidence type="ECO:0008006" key="3">
    <source>
        <dbReference type="Google" id="ProtNLM"/>
    </source>
</evidence>
<reference evidence="1 2" key="1">
    <citation type="journal article" date="2015" name="Stand. Genomic Sci.">
        <title>Genomic Encyclopedia of Bacterial and Archaeal Type Strains, Phase III: the genomes of soil and plant-associated and newly described type strains.</title>
        <authorList>
            <person name="Whitman W.B."/>
            <person name="Woyke T."/>
            <person name="Klenk H.P."/>
            <person name="Zhou Y."/>
            <person name="Lilburn T.G."/>
            <person name="Beck B.J."/>
            <person name="De Vos P."/>
            <person name="Vandamme P."/>
            <person name="Eisen J.A."/>
            <person name="Garrity G."/>
            <person name="Hugenholtz P."/>
            <person name="Kyrpides N.C."/>
        </authorList>
    </citation>
    <scope>NUCLEOTIDE SEQUENCE [LARGE SCALE GENOMIC DNA]</scope>
    <source>
        <strain evidence="1 2">VKM Ac-2538</strain>
    </source>
</reference>
<dbReference type="EMBL" id="SLWM01000009">
    <property type="protein sequence ID" value="TCO20005.1"/>
    <property type="molecule type" value="Genomic_DNA"/>
</dbReference>